<sequence>MPRILSHGLSRSDMATFSLASCVVADVGRPRPAPDRTDKMLVGRLLFSWFPGPEPTKLNLGKLEPRPVLYLHRHHHFQHA</sequence>
<comment type="caution">
    <text evidence="1">The sequence shown here is derived from an EMBL/GenBank/DDBJ whole genome shotgun (WGS) entry which is preliminary data.</text>
</comment>
<evidence type="ECO:0000313" key="1">
    <source>
        <dbReference type="EMBL" id="KAI3686207.1"/>
    </source>
</evidence>
<reference evidence="2" key="1">
    <citation type="journal article" date="2022" name="Mol. Ecol. Resour.">
        <title>The genomes of chicory, endive, great burdock and yacon provide insights into Asteraceae palaeo-polyploidization history and plant inulin production.</title>
        <authorList>
            <person name="Fan W."/>
            <person name="Wang S."/>
            <person name="Wang H."/>
            <person name="Wang A."/>
            <person name="Jiang F."/>
            <person name="Liu H."/>
            <person name="Zhao H."/>
            <person name="Xu D."/>
            <person name="Zhang Y."/>
        </authorList>
    </citation>
    <scope>NUCLEOTIDE SEQUENCE [LARGE SCALE GENOMIC DNA]</scope>
    <source>
        <strain evidence="2">cv. Yunnan</strain>
    </source>
</reference>
<keyword evidence="2" id="KW-1185">Reference proteome</keyword>
<name>A0ACB8YL24_9ASTR</name>
<evidence type="ECO:0000313" key="2">
    <source>
        <dbReference type="Proteomes" id="UP001056120"/>
    </source>
</evidence>
<accession>A0ACB8YL24</accession>
<reference evidence="1 2" key="2">
    <citation type="journal article" date="2022" name="Mol. Ecol. Resour.">
        <title>The genomes of chicory, endive, great burdock and yacon provide insights into Asteraceae paleo-polyploidization history and plant inulin production.</title>
        <authorList>
            <person name="Fan W."/>
            <person name="Wang S."/>
            <person name="Wang H."/>
            <person name="Wang A."/>
            <person name="Jiang F."/>
            <person name="Liu H."/>
            <person name="Zhao H."/>
            <person name="Xu D."/>
            <person name="Zhang Y."/>
        </authorList>
    </citation>
    <scope>NUCLEOTIDE SEQUENCE [LARGE SCALE GENOMIC DNA]</scope>
    <source>
        <strain evidence="2">cv. Yunnan</strain>
        <tissue evidence="1">Leaves</tissue>
    </source>
</reference>
<organism evidence="1 2">
    <name type="scientific">Smallanthus sonchifolius</name>
    <dbReference type="NCBI Taxonomy" id="185202"/>
    <lineage>
        <taxon>Eukaryota</taxon>
        <taxon>Viridiplantae</taxon>
        <taxon>Streptophyta</taxon>
        <taxon>Embryophyta</taxon>
        <taxon>Tracheophyta</taxon>
        <taxon>Spermatophyta</taxon>
        <taxon>Magnoliopsida</taxon>
        <taxon>eudicotyledons</taxon>
        <taxon>Gunneridae</taxon>
        <taxon>Pentapetalae</taxon>
        <taxon>asterids</taxon>
        <taxon>campanulids</taxon>
        <taxon>Asterales</taxon>
        <taxon>Asteraceae</taxon>
        <taxon>Asteroideae</taxon>
        <taxon>Heliantheae alliance</taxon>
        <taxon>Millerieae</taxon>
        <taxon>Smallanthus</taxon>
    </lineage>
</organism>
<gene>
    <name evidence="1" type="ORF">L1987_79880</name>
</gene>
<protein>
    <submittedName>
        <fullName evidence="1">Uncharacterized protein</fullName>
    </submittedName>
</protein>
<dbReference type="EMBL" id="CM042044">
    <property type="protein sequence ID" value="KAI3686207.1"/>
    <property type="molecule type" value="Genomic_DNA"/>
</dbReference>
<dbReference type="Proteomes" id="UP001056120">
    <property type="component" value="Linkage Group LG27"/>
</dbReference>
<proteinExistence type="predicted"/>